<reference evidence="2" key="1">
    <citation type="submission" date="2021-02" db="EMBL/GenBank/DDBJ databases">
        <authorList>
            <person name="Nowell W R."/>
        </authorList>
    </citation>
    <scope>NUCLEOTIDE SEQUENCE</scope>
</reference>
<dbReference type="SUPFAM" id="SSF140860">
    <property type="entry name" value="Pseudo ankyrin repeat-like"/>
    <property type="match status" value="1"/>
</dbReference>
<feature type="compositionally biased region" description="Pro residues" evidence="1">
    <location>
        <begin position="233"/>
        <end position="251"/>
    </location>
</feature>
<proteinExistence type="predicted"/>
<sequence length="438" mass="49574">MNEKATRRMPSSVKDTNQPPVASTVDEKKPKVTVIVEENGSNELQEEITASAVVDPEENLLTEEQIKEFFKATEEGSIERLDELFDKTPYFNPNMTHYTESLLMTAIRAKQHKVAEYLIDQLAINVDQTSELLEFNTSSKVPIQERNLSSRDLAYDEGMMDLVDLIDIAGTNIKPCTKRFLQRRVKPRIDELHQAYLKRKEERAALLLLRQEEKEAEESSAVNVADDTELPASTPPPPPPPSTPPPPPPPAVDRLCKSHIQETLESIQSPNDKSIDETGKKYFRFSGYTVRYRIIDTVDTNKQIKEQAPRKKDRLSFPLIPVTNSRLLPSSLSRSKTILTTSNLSSYSLNDMRTQIPIRETRTSICRSDLHRTISRAPSRVGLGYISEMKPTTRTTISTTPRILSKPNSPINTNYSYVSPLQSTVNSEPRRLIPITLK</sequence>
<evidence type="ECO:0000256" key="1">
    <source>
        <dbReference type="SAM" id="MobiDB-lite"/>
    </source>
</evidence>
<gene>
    <name evidence="2" type="ORF">VCS650_LOCUS9176</name>
</gene>
<evidence type="ECO:0000313" key="3">
    <source>
        <dbReference type="Proteomes" id="UP000663891"/>
    </source>
</evidence>
<feature type="region of interest" description="Disordered" evidence="1">
    <location>
        <begin position="1"/>
        <end position="29"/>
    </location>
</feature>
<feature type="region of interest" description="Disordered" evidence="1">
    <location>
        <begin position="216"/>
        <end position="253"/>
    </location>
</feature>
<dbReference type="AlphaFoldDB" id="A0A813ZG15"/>
<accession>A0A813ZG15</accession>
<dbReference type="EMBL" id="CAJNON010000063">
    <property type="protein sequence ID" value="CAF0898601.1"/>
    <property type="molecule type" value="Genomic_DNA"/>
</dbReference>
<evidence type="ECO:0000313" key="2">
    <source>
        <dbReference type="EMBL" id="CAF0898601.1"/>
    </source>
</evidence>
<dbReference type="OrthoDB" id="10039713at2759"/>
<organism evidence="2 3">
    <name type="scientific">Adineta steineri</name>
    <dbReference type="NCBI Taxonomy" id="433720"/>
    <lineage>
        <taxon>Eukaryota</taxon>
        <taxon>Metazoa</taxon>
        <taxon>Spiralia</taxon>
        <taxon>Gnathifera</taxon>
        <taxon>Rotifera</taxon>
        <taxon>Eurotatoria</taxon>
        <taxon>Bdelloidea</taxon>
        <taxon>Adinetida</taxon>
        <taxon>Adinetidae</taxon>
        <taxon>Adineta</taxon>
    </lineage>
</organism>
<protein>
    <submittedName>
        <fullName evidence="2">Uncharacterized protein</fullName>
    </submittedName>
</protein>
<name>A0A813ZG15_9BILA</name>
<comment type="caution">
    <text evidence="2">The sequence shown here is derived from an EMBL/GenBank/DDBJ whole genome shotgun (WGS) entry which is preliminary data.</text>
</comment>
<dbReference type="Proteomes" id="UP000663891">
    <property type="component" value="Unassembled WGS sequence"/>
</dbReference>